<keyword evidence="2" id="KW-1185">Reference proteome</keyword>
<dbReference type="AlphaFoldDB" id="A0A068R3R6"/>
<dbReference type="Proteomes" id="UP000032735">
    <property type="component" value="Chromosome"/>
</dbReference>
<name>A0A068R3R6_9GAMM</name>
<proteinExistence type="predicted"/>
<accession>A0A068R3R6</accession>
<organism evidence="1 2">
    <name type="scientific">Xenorhabdus poinarii G6</name>
    <dbReference type="NCBI Taxonomy" id="1354304"/>
    <lineage>
        <taxon>Bacteria</taxon>
        <taxon>Pseudomonadati</taxon>
        <taxon>Pseudomonadota</taxon>
        <taxon>Gammaproteobacteria</taxon>
        <taxon>Enterobacterales</taxon>
        <taxon>Morganellaceae</taxon>
        <taxon>Xenorhabdus</taxon>
    </lineage>
</organism>
<protein>
    <submittedName>
        <fullName evidence="1">Uncharacterized protein</fullName>
    </submittedName>
</protein>
<evidence type="ECO:0000313" key="1">
    <source>
        <dbReference type="EMBL" id="CDG21571.1"/>
    </source>
</evidence>
<evidence type="ECO:0000313" key="2">
    <source>
        <dbReference type="Proteomes" id="UP000032735"/>
    </source>
</evidence>
<reference evidence="1 2" key="1">
    <citation type="submission" date="2013-07" db="EMBL/GenBank/DDBJ databases">
        <authorList>
            <person name="Genoscope - CEA"/>
        </authorList>
    </citation>
    <scope>NUCLEOTIDE SEQUENCE [LARGE SCALE GENOMIC DNA]</scope>
    <source>
        <strain evidence="1 2">G6</strain>
    </source>
</reference>
<dbReference type="EMBL" id="FO704551">
    <property type="protein sequence ID" value="CDG21571.1"/>
    <property type="molecule type" value="Genomic_DNA"/>
</dbReference>
<gene>
    <name evidence="1" type="ORF">XPG1_1916</name>
</gene>
<sequence length="73" mass="8490">MSNPLFKSILKVKCFFKYFLSQKINLLQLALSYVLVRKIAIISQVSDFYSDPVQKSQMSHFAASLFRPSWMPI</sequence>
<dbReference type="KEGG" id="xpo:XPG1_1916"/>
<dbReference type="HOGENOM" id="CLU_2704013_0_0_6"/>